<dbReference type="InterPro" id="IPR006311">
    <property type="entry name" value="TAT_signal"/>
</dbReference>
<accession>A0A6L9LCE2</accession>
<keyword evidence="6" id="KW-1185">Reference proteome</keyword>
<dbReference type="PANTHER" id="PTHR31956">
    <property type="entry name" value="NON-SPECIFIC PHOSPHOLIPASE C4-RELATED"/>
    <property type="match status" value="1"/>
</dbReference>
<dbReference type="Pfam" id="PF05506">
    <property type="entry name" value="PLipase_C_C"/>
    <property type="match status" value="2"/>
</dbReference>
<evidence type="ECO:0000256" key="2">
    <source>
        <dbReference type="ARBA" id="ARBA00012018"/>
    </source>
</evidence>
<dbReference type="Pfam" id="PF04185">
    <property type="entry name" value="Phosphoesterase"/>
    <property type="match status" value="2"/>
</dbReference>
<comment type="caution">
    <text evidence="5">The sequence shown here is derived from an EMBL/GenBank/DDBJ whole genome shotgun (WGS) entry which is preliminary data.</text>
</comment>
<dbReference type="InterPro" id="IPR017767">
    <property type="entry name" value="PC-PLC"/>
</dbReference>
<name>A0A6L9LCE2_9BACT</name>
<dbReference type="AlphaFoldDB" id="A0A6L9LCE2"/>
<dbReference type="EC" id="3.1.4.3" evidence="2"/>
<organism evidence="5 6">
    <name type="scientific">Spirosoma terrae</name>
    <dbReference type="NCBI Taxonomy" id="1968276"/>
    <lineage>
        <taxon>Bacteria</taxon>
        <taxon>Pseudomonadati</taxon>
        <taxon>Bacteroidota</taxon>
        <taxon>Cytophagia</taxon>
        <taxon>Cytophagales</taxon>
        <taxon>Cytophagaceae</taxon>
        <taxon>Spirosoma</taxon>
    </lineage>
</organism>
<gene>
    <name evidence="5" type="ORF">GK108_25100</name>
</gene>
<feature type="domain" description="Bacterial phospholipase C C-terminal" evidence="4">
    <location>
        <begin position="728"/>
        <end position="817"/>
    </location>
</feature>
<evidence type="ECO:0000256" key="1">
    <source>
        <dbReference type="ARBA" id="ARBA00009717"/>
    </source>
</evidence>
<dbReference type="Proteomes" id="UP000474175">
    <property type="component" value="Unassembled WGS sequence"/>
</dbReference>
<evidence type="ECO:0000313" key="6">
    <source>
        <dbReference type="Proteomes" id="UP000474175"/>
    </source>
</evidence>
<dbReference type="PROSITE" id="PS51318">
    <property type="entry name" value="TAT"/>
    <property type="match status" value="1"/>
</dbReference>
<dbReference type="RefSeq" id="WP_163954351.1">
    <property type="nucleotide sequence ID" value="NZ_JAAFZH010000015.1"/>
</dbReference>
<dbReference type="InterPro" id="IPR008475">
    <property type="entry name" value="PLipase_C_C"/>
</dbReference>
<dbReference type="NCBIfam" id="TIGR03396">
    <property type="entry name" value="PC_PLC"/>
    <property type="match status" value="1"/>
</dbReference>
<keyword evidence="3" id="KW-0378">Hydrolase</keyword>
<dbReference type="GO" id="GO:0016042">
    <property type="term" value="P:lipid catabolic process"/>
    <property type="evidence" value="ECO:0007669"/>
    <property type="project" value="InterPro"/>
</dbReference>
<evidence type="ECO:0000256" key="3">
    <source>
        <dbReference type="ARBA" id="ARBA00022801"/>
    </source>
</evidence>
<evidence type="ECO:0000259" key="4">
    <source>
        <dbReference type="Pfam" id="PF05506"/>
    </source>
</evidence>
<comment type="similarity">
    <text evidence="1">Belongs to the bacterial phospholipase C family.</text>
</comment>
<dbReference type="InterPro" id="IPR017850">
    <property type="entry name" value="Alkaline_phosphatase_core_sf"/>
</dbReference>
<protein>
    <recommendedName>
        <fullName evidence="2">phospholipase C</fullName>
        <ecNumber evidence="2">3.1.4.3</ecNumber>
    </recommendedName>
</protein>
<feature type="domain" description="Bacterial phospholipase C C-terminal" evidence="4">
    <location>
        <begin position="631"/>
        <end position="719"/>
    </location>
</feature>
<sequence>MDSRRDFLKKAALLSASFPGILPESIQKAFAIDPQPGTTYLDAEHVVILMQENRSFDHTYGMLQGVRGFNDPRAIDLPSRNKVWLQTNKANETYAPFRLNLKDSKSTWMSSLPHSWENQVDARNNGRMDGWLDAKKSGNKAYSKMPLTLGYYNREDLPFYYALADAFTVCDQNFCSSLTGTTPNRLYFWTGSLRDPRDPKAMANVRNENVDYEREVSWTTFPERLEDLGISWQIYQNEISLPTGFEGEEDSWLGNFTDNPIEWFSQHRVRFHPAYYPFIQKMEKELPGKIQLLDEKLKAMPENDKEYARTKRELGYWQHWLELVKKDLVDYTPEKFKQLSQRDKNLCEKAFTSNVNDPDYRTLATLTYQDGDVKREMQVPKGDVLHQFRSDVKNGKLPTVSWLIAPENFSDHPGAPWYGAWYISEVMDILTQNPDVWKKTIFILAYDENDGYFDHVSPFVPAHPDQPETGKTSKGIDTRLEFVSAEQENKRPNKGRTGPIGLGFRVPLVIASPWSRGGYVCSEVFDHTSTLQFLEKFLSHKKGKNVEETNISTWRRAVCGDLTSAFRPYQGEKIKLPTFVARDAFYESIHKAQFKPVPSGYKAFSSDEIRQINQDPVASANIPNQEKGMRPANALPYELYADGRLVGNQFTLTMAARNEVFGKQALSAPFQVYEMLNDDVTLRSYTVVAGDQLSDGWASDKPYQLRVYGPNGFYREFKGGAENPPVEISCEYERDAKKQFTGNILVRLKNTDAQRTYPIQLTDNAYRGKGEQKVLDKAGTKGAQQTITLNLKNSHNWYDFSVKVAGFDTFAQQYAGRVETGKAGYTDPLMGGMIV</sequence>
<dbReference type="Gene3D" id="3.40.720.10">
    <property type="entry name" value="Alkaline Phosphatase, subunit A"/>
    <property type="match status" value="2"/>
</dbReference>
<dbReference type="GO" id="GO:0034480">
    <property type="term" value="F:phosphatidylcholine phospholipase C activity"/>
    <property type="evidence" value="ECO:0007669"/>
    <property type="project" value="UniProtKB-EC"/>
</dbReference>
<dbReference type="EMBL" id="JAAFZH010000015">
    <property type="protein sequence ID" value="NDU98186.1"/>
    <property type="molecule type" value="Genomic_DNA"/>
</dbReference>
<reference evidence="5 6" key="1">
    <citation type="submission" date="2020-02" db="EMBL/GenBank/DDBJ databases">
        <title>Draft genome sequence of two Spirosoma agri KCTC 52727 and Spirosoma terrae KCTC 52035.</title>
        <authorList>
            <person name="Rojas J."/>
            <person name="Ambika Manirajan B."/>
            <person name="Suarez C."/>
            <person name="Ratering S."/>
            <person name="Schnell S."/>
        </authorList>
    </citation>
    <scope>NUCLEOTIDE SEQUENCE [LARGE SCALE GENOMIC DNA]</scope>
    <source>
        <strain evidence="5 6">KCTC 52035</strain>
    </source>
</reference>
<proteinExistence type="inferred from homology"/>
<dbReference type="PANTHER" id="PTHR31956:SF1">
    <property type="entry name" value="NON-SPECIFIC PHOSPHOLIPASE C1"/>
    <property type="match status" value="1"/>
</dbReference>
<dbReference type="InterPro" id="IPR007312">
    <property type="entry name" value="Phosphoesterase"/>
</dbReference>
<evidence type="ECO:0000313" key="5">
    <source>
        <dbReference type="EMBL" id="NDU98186.1"/>
    </source>
</evidence>